<dbReference type="Proteomes" id="UP000077667">
    <property type="component" value="Chromosome"/>
</dbReference>
<accession>A0A1A9I6X6</accession>
<dbReference type="PANTHER" id="PTHR42901">
    <property type="entry name" value="ALCOHOL DEHYDROGENASE"/>
    <property type="match status" value="1"/>
</dbReference>
<dbReference type="PRINTS" id="PR00080">
    <property type="entry name" value="SDRFAMILY"/>
</dbReference>
<evidence type="ECO:0000256" key="2">
    <source>
        <dbReference type="ARBA" id="ARBA00023002"/>
    </source>
</evidence>
<evidence type="ECO:0000256" key="1">
    <source>
        <dbReference type="ARBA" id="ARBA00006484"/>
    </source>
</evidence>
<evidence type="ECO:0000313" key="4">
    <source>
        <dbReference type="EMBL" id="ANH83428.1"/>
    </source>
</evidence>
<dbReference type="PROSITE" id="PS00061">
    <property type="entry name" value="ADH_SHORT"/>
    <property type="match status" value="1"/>
</dbReference>
<reference evidence="4 5" key="1">
    <citation type="submission" date="2016-05" db="EMBL/GenBank/DDBJ databases">
        <title>Niabella ginsenosidivorans BS26 whole genome sequencing.</title>
        <authorList>
            <person name="Im W.T."/>
            <person name="Siddiqi M.Z."/>
        </authorList>
    </citation>
    <scope>NUCLEOTIDE SEQUENCE [LARGE SCALE GENOMIC DNA]</scope>
    <source>
        <strain evidence="4 5">BS26</strain>
    </source>
</reference>
<dbReference type="Pfam" id="PF00106">
    <property type="entry name" value="adh_short"/>
    <property type="match status" value="1"/>
</dbReference>
<dbReference type="SUPFAM" id="SSF51735">
    <property type="entry name" value="NAD(P)-binding Rossmann-fold domains"/>
    <property type="match status" value="1"/>
</dbReference>
<comment type="similarity">
    <text evidence="1 3">Belongs to the short-chain dehydrogenases/reductases (SDR) family.</text>
</comment>
<dbReference type="AlphaFoldDB" id="A0A1A9I6X6"/>
<sequence>MHILITGASQGIGLAIAEVFAKQGNTLLLSSRNDLKLYKTMETLQTHYPDAVFYAKAFDLSVKEEAIALGKWALEKGTPDILVNNAGLFEPGNISDEAEGVLESQMAVNLYSAYHLTRTVLPAMKKNARGFIFNICSVAGLQAYPNGGSYSISKFAMNGFSQNLRQELKPYGIKVSAFFPGAVMTASWGDFDNSEKRIMEAGDIAKLIEATTQLSAAACVEDIIIRPQLGDL</sequence>
<gene>
    <name evidence="4" type="ORF">A8C56_22775</name>
</gene>
<proteinExistence type="inferred from homology"/>
<dbReference type="CDD" id="cd05233">
    <property type="entry name" value="SDR_c"/>
    <property type="match status" value="1"/>
</dbReference>
<dbReference type="InterPro" id="IPR020904">
    <property type="entry name" value="Sc_DH/Rdtase_CS"/>
</dbReference>
<dbReference type="OrthoDB" id="9775296at2"/>
<evidence type="ECO:0000313" key="5">
    <source>
        <dbReference type="Proteomes" id="UP000077667"/>
    </source>
</evidence>
<dbReference type="EMBL" id="CP015772">
    <property type="protein sequence ID" value="ANH83428.1"/>
    <property type="molecule type" value="Genomic_DNA"/>
</dbReference>
<dbReference type="RefSeq" id="WP_067760975.1">
    <property type="nucleotide sequence ID" value="NZ_CP015772.1"/>
</dbReference>
<dbReference type="Gene3D" id="3.40.50.720">
    <property type="entry name" value="NAD(P)-binding Rossmann-like Domain"/>
    <property type="match status" value="1"/>
</dbReference>
<keyword evidence="2" id="KW-0560">Oxidoreductase</keyword>
<keyword evidence="5" id="KW-1185">Reference proteome</keyword>
<dbReference type="PRINTS" id="PR00081">
    <property type="entry name" value="GDHRDH"/>
</dbReference>
<name>A0A1A9I6X6_9BACT</name>
<protein>
    <submittedName>
        <fullName evidence="4">Short-chain dehydrogenase</fullName>
    </submittedName>
</protein>
<dbReference type="KEGG" id="nia:A8C56_22775"/>
<dbReference type="InterPro" id="IPR002347">
    <property type="entry name" value="SDR_fam"/>
</dbReference>
<evidence type="ECO:0000256" key="3">
    <source>
        <dbReference type="RuleBase" id="RU000363"/>
    </source>
</evidence>
<dbReference type="GO" id="GO:0016491">
    <property type="term" value="F:oxidoreductase activity"/>
    <property type="evidence" value="ECO:0007669"/>
    <property type="project" value="UniProtKB-KW"/>
</dbReference>
<dbReference type="InterPro" id="IPR036291">
    <property type="entry name" value="NAD(P)-bd_dom_sf"/>
</dbReference>
<dbReference type="STRING" id="1176587.A8C56_22775"/>
<dbReference type="PANTHER" id="PTHR42901:SF1">
    <property type="entry name" value="ALCOHOL DEHYDROGENASE"/>
    <property type="match status" value="1"/>
</dbReference>
<organism evidence="4 5">
    <name type="scientific">Niabella ginsenosidivorans</name>
    <dbReference type="NCBI Taxonomy" id="1176587"/>
    <lineage>
        <taxon>Bacteria</taxon>
        <taxon>Pseudomonadati</taxon>
        <taxon>Bacteroidota</taxon>
        <taxon>Chitinophagia</taxon>
        <taxon>Chitinophagales</taxon>
        <taxon>Chitinophagaceae</taxon>
        <taxon>Niabella</taxon>
    </lineage>
</organism>